<comment type="caution">
    <text evidence="2">The sequence shown here is derived from an EMBL/GenBank/DDBJ whole genome shotgun (WGS) entry which is preliminary data.</text>
</comment>
<accession>A0A832W6N0</accession>
<dbReference type="Proteomes" id="UP000645676">
    <property type="component" value="Unassembled WGS sequence"/>
</dbReference>
<feature type="transmembrane region" description="Helical" evidence="1">
    <location>
        <begin position="6"/>
        <end position="27"/>
    </location>
</feature>
<evidence type="ECO:0000256" key="1">
    <source>
        <dbReference type="SAM" id="Phobius"/>
    </source>
</evidence>
<sequence length="47" mass="5438">MNFLLCILAITLIYLMGLIVFGFWDFIKFLSINRGKLLKSLNELMGI</sequence>
<keyword evidence="1" id="KW-1133">Transmembrane helix</keyword>
<reference evidence="2" key="1">
    <citation type="journal article" date="2020" name="bioRxiv">
        <title>A rank-normalized archaeal taxonomy based on genome phylogeny resolves widespread incomplete and uneven classifications.</title>
        <authorList>
            <person name="Rinke C."/>
            <person name="Chuvochina M."/>
            <person name="Mussig A.J."/>
            <person name="Chaumeil P.-A."/>
            <person name="Waite D.W."/>
            <person name="Whitman W.B."/>
            <person name="Parks D.H."/>
            <person name="Hugenholtz P."/>
        </authorList>
    </citation>
    <scope>NUCLEOTIDE SEQUENCE</scope>
    <source>
        <strain evidence="2">UBA8849</strain>
    </source>
</reference>
<protein>
    <submittedName>
        <fullName evidence="2">Uncharacterized protein</fullName>
    </submittedName>
</protein>
<name>A0A832W6N0_9EURY</name>
<proteinExistence type="predicted"/>
<gene>
    <name evidence="2" type="ORF">HA335_04975</name>
</gene>
<keyword evidence="1" id="KW-0812">Transmembrane</keyword>
<evidence type="ECO:0000313" key="2">
    <source>
        <dbReference type="EMBL" id="HII59913.1"/>
    </source>
</evidence>
<organism evidence="2 3">
    <name type="scientific">Methanocaldococcus jannaschii</name>
    <dbReference type="NCBI Taxonomy" id="2190"/>
    <lineage>
        <taxon>Archaea</taxon>
        <taxon>Methanobacteriati</taxon>
        <taxon>Methanobacteriota</taxon>
        <taxon>Methanomada group</taxon>
        <taxon>Methanococci</taxon>
        <taxon>Methanococcales</taxon>
        <taxon>Methanocaldococcaceae</taxon>
        <taxon>Methanocaldococcus</taxon>
    </lineage>
</organism>
<dbReference type="AlphaFoldDB" id="A0A832W6N0"/>
<evidence type="ECO:0000313" key="3">
    <source>
        <dbReference type="Proteomes" id="UP000645676"/>
    </source>
</evidence>
<keyword evidence="1" id="KW-0472">Membrane</keyword>
<dbReference type="EMBL" id="DUJR01000025">
    <property type="protein sequence ID" value="HII59913.1"/>
    <property type="molecule type" value="Genomic_DNA"/>
</dbReference>